<protein>
    <submittedName>
        <fullName evidence="2">Uncharacterized protein</fullName>
    </submittedName>
</protein>
<evidence type="ECO:0000256" key="1">
    <source>
        <dbReference type="SAM" id="MobiDB-lite"/>
    </source>
</evidence>
<reference evidence="2 3" key="1">
    <citation type="submission" date="2024-08" db="EMBL/GenBank/DDBJ databases">
        <authorList>
            <person name="Cucini C."/>
            <person name="Frati F."/>
        </authorList>
    </citation>
    <scope>NUCLEOTIDE SEQUENCE [LARGE SCALE GENOMIC DNA]</scope>
</reference>
<evidence type="ECO:0000313" key="2">
    <source>
        <dbReference type="EMBL" id="CAL8135997.1"/>
    </source>
</evidence>
<gene>
    <name evidence="2" type="ORF">ODALV1_LOCUS26237</name>
</gene>
<proteinExistence type="predicted"/>
<feature type="region of interest" description="Disordered" evidence="1">
    <location>
        <begin position="73"/>
        <end position="123"/>
    </location>
</feature>
<evidence type="ECO:0000313" key="3">
    <source>
        <dbReference type="Proteomes" id="UP001642540"/>
    </source>
</evidence>
<accession>A0ABP1RUF1</accession>
<keyword evidence="3" id="KW-1185">Reference proteome</keyword>
<dbReference type="EMBL" id="CAXLJM020000110">
    <property type="protein sequence ID" value="CAL8135997.1"/>
    <property type="molecule type" value="Genomic_DNA"/>
</dbReference>
<organism evidence="2 3">
    <name type="scientific">Orchesella dallaii</name>
    <dbReference type="NCBI Taxonomy" id="48710"/>
    <lineage>
        <taxon>Eukaryota</taxon>
        <taxon>Metazoa</taxon>
        <taxon>Ecdysozoa</taxon>
        <taxon>Arthropoda</taxon>
        <taxon>Hexapoda</taxon>
        <taxon>Collembola</taxon>
        <taxon>Entomobryomorpha</taxon>
        <taxon>Entomobryoidea</taxon>
        <taxon>Orchesellidae</taxon>
        <taxon>Orchesellinae</taxon>
        <taxon>Orchesella</taxon>
    </lineage>
</organism>
<name>A0ABP1RUF1_9HEXA</name>
<dbReference type="Proteomes" id="UP001642540">
    <property type="component" value="Unassembled WGS sequence"/>
</dbReference>
<comment type="caution">
    <text evidence="2">The sequence shown here is derived from an EMBL/GenBank/DDBJ whole genome shotgun (WGS) entry which is preliminary data.</text>
</comment>
<sequence>MILNHSRSDKAAHKIQKLLRKWIGPFLLGSQAEDNNVTFEILTIPDFRRVGSRHVSDLKPYVERRTVRQRLVASPNVEDIDNTDEPTDKQEQQPARPTRRTRERLDYKTLAGYKTKSRAKKNS</sequence>